<accession>A0A9D1XZN3</accession>
<organism evidence="1 2">
    <name type="scientific">Candidatus Gemmiger excrementipullorum</name>
    <dbReference type="NCBI Taxonomy" id="2838610"/>
    <lineage>
        <taxon>Bacteria</taxon>
        <taxon>Bacillati</taxon>
        <taxon>Bacillota</taxon>
        <taxon>Clostridia</taxon>
        <taxon>Eubacteriales</taxon>
        <taxon>Gemmiger</taxon>
    </lineage>
</organism>
<reference evidence="1" key="2">
    <citation type="submission" date="2021-04" db="EMBL/GenBank/DDBJ databases">
        <authorList>
            <person name="Gilroy R."/>
        </authorList>
    </citation>
    <scope>NUCLEOTIDE SEQUENCE</scope>
    <source>
        <strain evidence="1">ChiHecec2B26-7398</strain>
    </source>
</reference>
<reference evidence="1" key="1">
    <citation type="journal article" date="2021" name="PeerJ">
        <title>Extensive microbial diversity within the chicken gut microbiome revealed by metagenomics and culture.</title>
        <authorList>
            <person name="Gilroy R."/>
            <person name="Ravi A."/>
            <person name="Getino M."/>
            <person name="Pursley I."/>
            <person name="Horton D.L."/>
            <person name="Alikhan N.F."/>
            <person name="Baker D."/>
            <person name="Gharbi K."/>
            <person name="Hall N."/>
            <person name="Watson M."/>
            <person name="Adriaenssens E.M."/>
            <person name="Foster-Nyarko E."/>
            <person name="Jarju S."/>
            <person name="Secka A."/>
            <person name="Antonio M."/>
            <person name="Oren A."/>
            <person name="Chaudhuri R.R."/>
            <person name="La Ragione R."/>
            <person name="Hildebrand F."/>
            <person name="Pallen M.J."/>
        </authorList>
    </citation>
    <scope>NUCLEOTIDE SEQUENCE</scope>
    <source>
        <strain evidence="1">ChiHecec2B26-7398</strain>
    </source>
</reference>
<evidence type="ECO:0000313" key="2">
    <source>
        <dbReference type="Proteomes" id="UP000886751"/>
    </source>
</evidence>
<sequence>MAKNKKACKICGKEFYAPPSSKKVTCSAECSAARKSITHKGKKYPWSATARARYAGSPAHQAQARNQVKEATKAAAAMPEGQRGSQNRECKIWILKAPDGTLHRAVGLQPWARKNYALFEPLAQDPEAAAARIKAGFMAIASSVFYGAKSRAGHAVTKYKGWELLYVGEKGPNEQYEAMMAYHKQQEEKDAD</sequence>
<gene>
    <name evidence="1" type="ORF">H9846_02000</name>
</gene>
<protein>
    <submittedName>
        <fullName evidence="1">Uncharacterized protein</fullName>
    </submittedName>
</protein>
<proteinExistence type="predicted"/>
<name>A0A9D1XZN3_9FIRM</name>
<dbReference type="EMBL" id="DXEI01000032">
    <property type="protein sequence ID" value="HIX94211.1"/>
    <property type="molecule type" value="Genomic_DNA"/>
</dbReference>
<dbReference type="AlphaFoldDB" id="A0A9D1XZN3"/>
<evidence type="ECO:0000313" key="1">
    <source>
        <dbReference type="EMBL" id="HIX94211.1"/>
    </source>
</evidence>
<comment type="caution">
    <text evidence="1">The sequence shown here is derived from an EMBL/GenBank/DDBJ whole genome shotgun (WGS) entry which is preliminary data.</text>
</comment>
<dbReference type="Proteomes" id="UP000886751">
    <property type="component" value="Unassembled WGS sequence"/>
</dbReference>